<name>A0AAW9PYZ6_9CYAN</name>
<evidence type="ECO:0000313" key="11">
    <source>
        <dbReference type="Proteomes" id="UP001333818"/>
    </source>
</evidence>
<keyword evidence="5 10" id="KW-0418">Kinase</keyword>
<dbReference type="GO" id="GO:0004721">
    <property type="term" value="F:phosphoprotein phosphatase activity"/>
    <property type="evidence" value="ECO:0007669"/>
    <property type="project" value="TreeGrafter"/>
</dbReference>
<accession>A0AAW9PYZ6</accession>
<evidence type="ECO:0000256" key="7">
    <source>
        <dbReference type="ARBA" id="ARBA00023136"/>
    </source>
</evidence>
<dbReference type="GO" id="GO:0005886">
    <property type="term" value="C:plasma membrane"/>
    <property type="evidence" value="ECO:0007669"/>
    <property type="project" value="TreeGrafter"/>
</dbReference>
<evidence type="ECO:0000256" key="6">
    <source>
        <dbReference type="ARBA" id="ARBA00023012"/>
    </source>
</evidence>
<dbReference type="SUPFAM" id="SSF47384">
    <property type="entry name" value="Homodimeric domain of signal transducing histidine kinase"/>
    <property type="match status" value="1"/>
</dbReference>
<dbReference type="PANTHER" id="PTHR45453">
    <property type="entry name" value="PHOSPHATE REGULON SENSOR PROTEIN PHOR"/>
    <property type="match status" value="1"/>
</dbReference>
<feature type="domain" description="Histidine kinase" evidence="9">
    <location>
        <begin position="215"/>
        <end position="469"/>
    </location>
</feature>
<gene>
    <name evidence="10" type="ORF">V2H45_05195</name>
</gene>
<evidence type="ECO:0000256" key="3">
    <source>
        <dbReference type="ARBA" id="ARBA00022553"/>
    </source>
</evidence>
<dbReference type="SUPFAM" id="SSF55874">
    <property type="entry name" value="ATPase domain of HSP90 chaperone/DNA topoisomerase II/histidine kinase"/>
    <property type="match status" value="1"/>
</dbReference>
<comment type="catalytic activity">
    <reaction evidence="1">
        <text>ATP + protein L-histidine = ADP + protein N-phospho-L-histidine.</text>
        <dbReference type="EC" id="2.7.13.3"/>
    </reaction>
</comment>
<evidence type="ECO:0000256" key="5">
    <source>
        <dbReference type="ARBA" id="ARBA00022777"/>
    </source>
</evidence>
<dbReference type="InterPro" id="IPR035965">
    <property type="entry name" value="PAS-like_dom_sf"/>
</dbReference>
<keyword evidence="7 8" id="KW-0472">Membrane</keyword>
<sequence length="484" mass="54653">MELLWVLLGMAIAFSLLSIYWAILNFRLKQQLKRQSPHQEGNFQTEGLPRLALPASALSANFSQASRADSDERWQNLSQLEQEVSDWQQVMQVAPIGYIQVDEENRLYWSNAQALKLLGIPIYDEKIARQQFLLQLVRSYELDQLIEQTRSQQQPMQKAWVFHQVVPDPLHPVQQQGRPLCGYSIPLEDGKVGIFIEDRLEKVTLTQQRDRWASDVAHELKTPLTSIRLIAETLQPRVESAMRVWIDRLIDEVMRLTNLVEDLLDLGQLDTSLAPKLLLKPVDLPQLIQAAWGGLEPLATRKQVSLTYSGLENLTLQADESRLYRLFLNLLDNSIKHSPEQRAVLVKVNIVKSSDLSPAIQNSALQELETNDLEPQAGEIQEQPQAEQVEIDVIDAGSGFPEEAIPHVFERFYRIDQSRSRSVVTDRGGSGLGLAIAYQIVQLHHGTIQASNHPETGGAWIKVMLPLPSVDTVLFQPSNISLGV</sequence>
<dbReference type="PRINTS" id="PR00344">
    <property type="entry name" value="BCTRLSENSOR"/>
</dbReference>
<dbReference type="Gene3D" id="1.10.287.130">
    <property type="match status" value="1"/>
</dbReference>
<dbReference type="GO" id="GO:0016036">
    <property type="term" value="P:cellular response to phosphate starvation"/>
    <property type="evidence" value="ECO:0007669"/>
    <property type="project" value="TreeGrafter"/>
</dbReference>
<dbReference type="SUPFAM" id="SSF55785">
    <property type="entry name" value="PYP-like sensor domain (PAS domain)"/>
    <property type="match status" value="1"/>
</dbReference>
<evidence type="ECO:0000313" key="10">
    <source>
        <dbReference type="EMBL" id="MEE3716138.1"/>
    </source>
</evidence>
<dbReference type="SMART" id="SM00091">
    <property type="entry name" value="PAS"/>
    <property type="match status" value="1"/>
</dbReference>
<dbReference type="SMART" id="SM00388">
    <property type="entry name" value="HisKA"/>
    <property type="match status" value="1"/>
</dbReference>
<dbReference type="CDD" id="cd00075">
    <property type="entry name" value="HATPase"/>
    <property type="match status" value="1"/>
</dbReference>
<proteinExistence type="predicted"/>
<evidence type="ECO:0000256" key="4">
    <source>
        <dbReference type="ARBA" id="ARBA00022679"/>
    </source>
</evidence>
<dbReference type="CDD" id="cd00082">
    <property type="entry name" value="HisKA"/>
    <property type="match status" value="1"/>
</dbReference>
<dbReference type="PANTHER" id="PTHR45453:SF1">
    <property type="entry name" value="PHOSPHATE REGULON SENSOR PROTEIN PHOR"/>
    <property type="match status" value="1"/>
</dbReference>
<keyword evidence="6" id="KW-0902">Two-component regulatory system</keyword>
<evidence type="ECO:0000259" key="9">
    <source>
        <dbReference type="PROSITE" id="PS50109"/>
    </source>
</evidence>
<dbReference type="InterPro" id="IPR050351">
    <property type="entry name" value="BphY/WalK/GraS-like"/>
</dbReference>
<feature type="transmembrane region" description="Helical" evidence="8">
    <location>
        <begin position="6"/>
        <end position="26"/>
    </location>
</feature>
<dbReference type="Pfam" id="PF02518">
    <property type="entry name" value="HATPase_c"/>
    <property type="match status" value="1"/>
</dbReference>
<keyword evidence="3" id="KW-0597">Phosphoprotein</keyword>
<keyword evidence="8" id="KW-1133">Transmembrane helix</keyword>
<dbReference type="Gene3D" id="3.30.565.10">
    <property type="entry name" value="Histidine kinase-like ATPase, C-terminal domain"/>
    <property type="match status" value="1"/>
</dbReference>
<dbReference type="PROSITE" id="PS50109">
    <property type="entry name" value="HIS_KIN"/>
    <property type="match status" value="1"/>
</dbReference>
<dbReference type="GO" id="GO:0000155">
    <property type="term" value="F:phosphorelay sensor kinase activity"/>
    <property type="evidence" value="ECO:0007669"/>
    <property type="project" value="InterPro"/>
</dbReference>
<dbReference type="InterPro" id="IPR003661">
    <property type="entry name" value="HisK_dim/P_dom"/>
</dbReference>
<dbReference type="InterPro" id="IPR004358">
    <property type="entry name" value="Sig_transdc_His_kin-like_C"/>
</dbReference>
<dbReference type="InterPro" id="IPR003594">
    <property type="entry name" value="HATPase_dom"/>
</dbReference>
<dbReference type="AlphaFoldDB" id="A0AAW9PYZ6"/>
<dbReference type="InterPro" id="IPR036097">
    <property type="entry name" value="HisK_dim/P_sf"/>
</dbReference>
<evidence type="ECO:0000256" key="1">
    <source>
        <dbReference type="ARBA" id="ARBA00000085"/>
    </source>
</evidence>
<keyword evidence="11" id="KW-1185">Reference proteome</keyword>
<evidence type="ECO:0000256" key="8">
    <source>
        <dbReference type="SAM" id="Phobius"/>
    </source>
</evidence>
<dbReference type="RefSeq" id="WP_330482564.1">
    <property type="nucleotide sequence ID" value="NZ_JAZBJZ010000013.1"/>
</dbReference>
<dbReference type="InterPro" id="IPR036890">
    <property type="entry name" value="HATPase_C_sf"/>
</dbReference>
<protein>
    <recommendedName>
        <fullName evidence="2">histidine kinase</fullName>
        <ecNumber evidence="2">2.7.13.3</ecNumber>
    </recommendedName>
</protein>
<evidence type="ECO:0000256" key="2">
    <source>
        <dbReference type="ARBA" id="ARBA00012438"/>
    </source>
</evidence>
<dbReference type="Proteomes" id="UP001333818">
    <property type="component" value="Unassembled WGS sequence"/>
</dbReference>
<keyword evidence="4" id="KW-0808">Transferase</keyword>
<dbReference type="InterPro" id="IPR005467">
    <property type="entry name" value="His_kinase_dom"/>
</dbReference>
<dbReference type="Pfam" id="PF00512">
    <property type="entry name" value="HisKA"/>
    <property type="match status" value="1"/>
</dbReference>
<comment type="caution">
    <text evidence="10">The sequence shown here is derived from an EMBL/GenBank/DDBJ whole genome shotgun (WGS) entry which is preliminary data.</text>
</comment>
<dbReference type="InterPro" id="IPR000014">
    <property type="entry name" value="PAS"/>
</dbReference>
<dbReference type="EC" id="2.7.13.3" evidence="2"/>
<dbReference type="SMART" id="SM00387">
    <property type="entry name" value="HATPase_c"/>
    <property type="match status" value="1"/>
</dbReference>
<keyword evidence="8" id="KW-0812">Transmembrane</keyword>
<organism evidence="10 11">
    <name type="scientific">Tumidithrix elongata BACA0141</name>
    <dbReference type="NCBI Taxonomy" id="2716417"/>
    <lineage>
        <taxon>Bacteria</taxon>
        <taxon>Bacillati</taxon>
        <taxon>Cyanobacteriota</taxon>
        <taxon>Cyanophyceae</taxon>
        <taxon>Pseudanabaenales</taxon>
        <taxon>Pseudanabaenaceae</taxon>
        <taxon>Tumidithrix</taxon>
        <taxon>Tumidithrix elongata</taxon>
    </lineage>
</organism>
<reference evidence="10" key="1">
    <citation type="submission" date="2024-01" db="EMBL/GenBank/DDBJ databases">
        <title>Bank of Algae and Cyanobacteria of the Azores (BACA) strain genomes.</title>
        <authorList>
            <person name="Luz R."/>
            <person name="Cordeiro R."/>
            <person name="Fonseca A."/>
            <person name="Goncalves V."/>
        </authorList>
    </citation>
    <scope>NUCLEOTIDE SEQUENCE</scope>
    <source>
        <strain evidence="10">BACA0141</strain>
    </source>
</reference>
<dbReference type="EMBL" id="JAZBJZ010000013">
    <property type="protein sequence ID" value="MEE3716138.1"/>
    <property type="molecule type" value="Genomic_DNA"/>
</dbReference>